<sequence>MACVRRRWCSIQPVCDKIQGSFRRANTQVYLNTAEVDFPHCTRHAERGEGSAEELLRETHANAAVESPAACHGMAWLGLAVPAFWGASWAGERQTRRSRIHGSGRMFVVAAFSPAESVTSSECCPTLYLVHLVPLWEVTSSLALDPPLE</sequence>
<gene>
    <name evidence="1" type="ORF">MARPO_0074s0041</name>
</gene>
<name>A0A2R6WMH0_MARPO</name>
<accession>A0A2R6WMH0</accession>
<reference evidence="2" key="1">
    <citation type="journal article" date="2017" name="Cell">
        <title>Insights into land plant evolution garnered from the Marchantia polymorpha genome.</title>
        <authorList>
            <person name="Bowman J.L."/>
            <person name="Kohchi T."/>
            <person name="Yamato K.T."/>
            <person name="Jenkins J."/>
            <person name="Shu S."/>
            <person name="Ishizaki K."/>
            <person name="Yamaoka S."/>
            <person name="Nishihama R."/>
            <person name="Nakamura Y."/>
            <person name="Berger F."/>
            <person name="Adam C."/>
            <person name="Aki S.S."/>
            <person name="Althoff F."/>
            <person name="Araki T."/>
            <person name="Arteaga-Vazquez M.A."/>
            <person name="Balasubrmanian S."/>
            <person name="Barry K."/>
            <person name="Bauer D."/>
            <person name="Boehm C.R."/>
            <person name="Briginshaw L."/>
            <person name="Caballero-Perez J."/>
            <person name="Catarino B."/>
            <person name="Chen F."/>
            <person name="Chiyoda S."/>
            <person name="Chovatia M."/>
            <person name="Davies K.M."/>
            <person name="Delmans M."/>
            <person name="Demura T."/>
            <person name="Dierschke T."/>
            <person name="Dolan L."/>
            <person name="Dorantes-Acosta A.E."/>
            <person name="Eklund D.M."/>
            <person name="Florent S.N."/>
            <person name="Flores-Sandoval E."/>
            <person name="Fujiyama A."/>
            <person name="Fukuzawa H."/>
            <person name="Galik B."/>
            <person name="Grimanelli D."/>
            <person name="Grimwood J."/>
            <person name="Grossniklaus U."/>
            <person name="Hamada T."/>
            <person name="Haseloff J."/>
            <person name="Hetherington A.J."/>
            <person name="Higo A."/>
            <person name="Hirakawa Y."/>
            <person name="Hundley H.N."/>
            <person name="Ikeda Y."/>
            <person name="Inoue K."/>
            <person name="Inoue S.I."/>
            <person name="Ishida S."/>
            <person name="Jia Q."/>
            <person name="Kakita M."/>
            <person name="Kanazawa T."/>
            <person name="Kawai Y."/>
            <person name="Kawashima T."/>
            <person name="Kennedy M."/>
            <person name="Kinose K."/>
            <person name="Kinoshita T."/>
            <person name="Kohara Y."/>
            <person name="Koide E."/>
            <person name="Komatsu K."/>
            <person name="Kopischke S."/>
            <person name="Kubo M."/>
            <person name="Kyozuka J."/>
            <person name="Lagercrantz U."/>
            <person name="Lin S.S."/>
            <person name="Lindquist E."/>
            <person name="Lipzen A.M."/>
            <person name="Lu C.W."/>
            <person name="De Luna E."/>
            <person name="Martienssen R.A."/>
            <person name="Minamino N."/>
            <person name="Mizutani M."/>
            <person name="Mizutani M."/>
            <person name="Mochizuki N."/>
            <person name="Monte I."/>
            <person name="Mosher R."/>
            <person name="Nagasaki H."/>
            <person name="Nakagami H."/>
            <person name="Naramoto S."/>
            <person name="Nishitani K."/>
            <person name="Ohtani M."/>
            <person name="Okamoto T."/>
            <person name="Okumura M."/>
            <person name="Phillips J."/>
            <person name="Pollak B."/>
            <person name="Reinders A."/>
            <person name="Rovekamp M."/>
            <person name="Sano R."/>
            <person name="Sawa S."/>
            <person name="Schmid M.W."/>
            <person name="Shirakawa M."/>
            <person name="Solano R."/>
            <person name="Spunde A."/>
            <person name="Suetsugu N."/>
            <person name="Sugano S."/>
            <person name="Sugiyama A."/>
            <person name="Sun R."/>
            <person name="Suzuki Y."/>
            <person name="Takenaka M."/>
            <person name="Takezawa D."/>
            <person name="Tomogane H."/>
            <person name="Tsuzuki M."/>
            <person name="Ueda T."/>
            <person name="Umeda M."/>
            <person name="Ward J.M."/>
            <person name="Watanabe Y."/>
            <person name="Yazaki K."/>
            <person name="Yokoyama R."/>
            <person name="Yoshitake Y."/>
            <person name="Yotsui I."/>
            <person name="Zachgo S."/>
            <person name="Schmutz J."/>
        </authorList>
    </citation>
    <scope>NUCLEOTIDE SEQUENCE [LARGE SCALE GENOMIC DNA]</scope>
    <source>
        <strain evidence="2">Tak-1</strain>
    </source>
</reference>
<dbReference type="AlphaFoldDB" id="A0A2R6WMH0"/>
<protein>
    <submittedName>
        <fullName evidence="1">Uncharacterized protein</fullName>
    </submittedName>
</protein>
<evidence type="ECO:0000313" key="2">
    <source>
        <dbReference type="Proteomes" id="UP000244005"/>
    </source>
</evidence>
<proteinExistence type="predicted"/>
<dbReference type="EMBL" id="KZ772746">
    <property type="protein sequence ID" value="PTQ35049.1"/>
    <property type="molecule type" value="Genomic_DNA"/>
</dbReference>
<dbReference type="Proteomes" id="UP000244005">
    <property type="component" value="Unassembled WGS sequence"/>
</dbReference>
<organism evidence="1 2">
    <name type="scientific">Marchantia polymorpha</name>
    <name type="common">Common liverwort</name>
    <name type="synonym">Marchantia aquatica</name>
    <dbReference type="NCBI Taxonomy" id="3197"/>
    <lineage>
        <taxon>Eukaryota</taxon>
        <taxon>Viridiplantae</taxon>
        <taxon>Streptophyta</taxon>
        <taxon>Embryophyta</taxon>
        <taxon>Marchantiophyta</taxon>
        <taxon>Marchantiopsida</taxon>
        <taxon>Marchantiidae</taxon>
        <taxon>Marchantiales</taxon>
        <taxon>Marchantiaceae</taxon>
        <taxon>Marchantia</taxon>
    </lineage>
</organism>
<evidence type="ECO:0000313" key="1">
    <source>
        <dbReference type="EMBL" id="PTQ35049.1"/>
    </source>
</evidence>
<keyword evidence="2" id="KW-1185">Reference proteome</keyword>
<dbReference type="Gramene" id="Mp7g03550.1">
    <property type="protein sequence ID" value="Mp7g03550.1.cds1"/>
    <property type="gene ID" value="Mp7g03550"/>
</dbReference>